<feature type="region of interest" description="Disordered" evidence="3">
    <location>
        <begin position="954"/>
        <end position="992"/>
    </location>
</feature>
<dbReference type="OMA" id="WDIVSCE"/>
<evidence type="ECO:0000256" key="1">
    <source>
        <dbReference type="ARBA" id="ARBA00022574"/>
    </source>
</evidence>
<dbReference type="GeneID" id="34528218"/>
<accession>J7SAS8</accession>
<dbReference type="EMBL" id="HE978324">
    <property type="protein sequence ID" value="CCK72451.1"/>
    <property type="molecule type" value="Genomic_DNA"/>
</dbReference>
<keyword evidence="6" id="KW-1185">Reference proteome</keyword>
<dbReference type="GO" id="GO:0043130">
    <property type="term" value="F:ubiquitin binding"/>
    <property type="evidence" value="ECO:0007669"/>
    <property type="project" value="EnsemblFungi"/>
</dbReference>
<dbReference type="PANTHER" id="PTHR19862:SF14">
    <property type="entry name" value="WD REPEAT-CONTAINING PROTEIN 48"/>
    <property type="match status" value="1"/>
</dbReference>
<evidence type="ECO:0000256" key="3">
    <source>
        <dbReference type="SAM" id="MobiDB-lite"/>
    </source>
</evidence>
<keyword evidence="1" id="KW-0853">WD repeat</keyword>
<dbReference type="Proteomes" id="UP000006310">
    <property type="component" value="Chromosome 11"/>
</dbReference>
<dbReference type="KEGG" id="kng:KNAG_0K00850"/>
<evidence type="ECO:0000313" key="5">
    <source>
        <dbReference type="EMBL" id="CCK72451.1"/>
    </source>
</evidence>
<feature type="region of interest" description="Disordered" evidence="3">
    <location>
        <begin position="739"/>
        <end position="769"/>
    </location>
</feature>
<keyword evidence="4" id="KW-0812">Transmembrane</keyword>
<dbReference type="InterPro" id="IPR001680">
    <property type="entry name" value="WD40_rpt"/>
</dbReference>
<dbReference type="InterPro" id="IPR015943">
    <property type="entry name" value="WD40/YVTN_repeat-like_dom_sf"/>
</dbReference>
<dbReference type="OrthoDB" id="2421129at2759"/>
<reference evidence="5 6" key="1">
    <citation type="journal article" date="2011" name="Proc. Natl. Acad. Sci. U.S.A.">
        <title>Evolutionary erosion of yeast sex chromosomes by mating-type switching accidents.</title>
        <authorList>
            <person name="Gordon J.L."/>
            <person name="Armisen D."/>
            <person name="Proux-Wera E."/>
            <person name="Oheigeartaigh S.S."/>
            <person name="Byrne K.P."/>
            <person name="Wolfe K.H."/>
        </authorList>
    </citation>
    <scope>NUCLEOTIDE SEQUENCE [LARGE SCALE GENOMIC DNA]</scope>
    <source>
        <strain evidence="6">ATCC MYA-139 / BCRC 22969 / CBS 8797 / CCRC 22969 / KCTC 17520 / NBRC 10181 / NCYC 3082</strain>
    </source>
</reference>
<proteinExistence type="predicted"/>
<dbReference type="eggNOG" id="KOG0308">
    <property type="taxonomic scope" value="Eukaryota"/>
</dbReference>
<dbReference type="HOGENOM" id="CLU_297547_0_0_1"/>
<evidence type="ECO:0000313" key="6">
    <source>
        <dbReference type="Proteomes" id="UP000006310"/>
    </source>
</evidence>
<dbReference type="InterPro" id="IPR021772">
    <property type="entry name" value="WDR48/Bun107"/>
</dbReference>
<feature type="region of interest" description="Disordered" evidence="3">
    <location>
        <begin position="1036"/>
        <end position="1059"/>
    </location>
</feature>
<feature type="region of interest" description="Disordered" evidence="3">
    <location>
        <begin position="672"/>
        <end position="698"/>
    </location>
</feature>
<dbReference type="InterPro" id="IPR036322">
    <property type="entry name" value="WD40_repeat_dom_sf"/>
</dbReference>
<evidence type="ECO:0000256" key="2">
    <source>
        <dbReference type="ARBA" id="ARBA00022737"/>
    </source>
</evidence>
<keyword evidence="4" id="KW-1133">Transmembrane helix</keyword>
<dbReference type="Gene3D" id="2.130.10.10">
    <property type="entry name" value="YVTN repeat-like/Quinoprotein amine dehydrogenase"/>
    <property type="match status" value="1"/>
</dbReference>
<gene>
    <name evidence="5" type="primary">KNAG0K00850</name>
    <name evidence="5" type="ordered locus">KNAG_0K00850</name>
</gene>
<dbReference type="SUPFAM" id="SSF50978">
    <property type="entry name" value="WD40 repeat-like"/>
    <property type="match status" value="1"/>
</dbReference>
<feature type="compositionally biased region" description="Polar residues" evidence="3">
    <location>
        <begin position="672"/>
        <end position="697"/>
    </location>
</feature>
<organism evidence="5 6">
    <name type="scientific">Huiozyma naganishii (strain ATCC MYA-139 / BCRC 22969 / CBS 8797 / KCTC 17520 / NBRC 10181 / NCYC 3082 / Yp74L-3)</name>
    <name type="common">Yeast</name>
    <name type="synonym">Kazachstania naganishii</name>
    <dbReference type="NCBI Taxonomy" id="1071383"/>
    <lineage>
        <taxon>Eukaryota</taxon>
        <taxon>Fungi</taxon>
        <taxon>Dikarya</taxon>
        <taxon>Ascomycota</taxon>
        <taxon>Saccharomycotina</taxon>
        <taxon>Saccharomycetes</taxon>
        <taxon>Saccharomycetales</taxon>
        <taxon>Saccharomycetaceae</taxon>
        <taxon>Huiozyma</taxon>
    </lineage>
</organism>
<dbReference type="Pfam" id="PF11816">
    <property type="entry name" value="DUF3337"/>
    <property type="match status" value="1"/>
</dbReference>
<name>J7SAS8_HUIN7</name>
<dbReference type="RefSeq" id="XP_022466696.1">
    <property type="nucleotide sequence ID" value="XM_022610395.1"/>
</dbReference>
<dbReference type="InterPro" id="IPR051246">
    <property type="entry name" value="WDR48"/>
</dbReference>
<keyword evidence="4" id="KW-0472">Membrane</keyword>
<feature type="transmembrane region" description="Helical" evidence="4">
    <location>
        <begin position="94"/>
        <end position="112"/>
    </location>
</feature>
<protein>
    <submittedName>
        <fullName evidence="5">Uncharacterized protein</fullName>
    </submittedName>
</protein>
<sequence>MAALPRCAANSSRSRASSAALAYATSTSMFTNLSVGVGAGAGAAAVASTSGSWRWISHHSLAFSAGSDIVWWALGAGGGGAVCRVRCASPSFSFLSFFFFFFFFGSRFFLFVERTSLFHPSIKISLTTFACQLFHNLIAASHSVALGVSTAKMNRLTISYGLQSAQSQSRTHILPITKVLYPKCIAQCPYYLTSARDGSIIVHSVESSAELQNVRLQVHSDWISDLVELSVGVFVSVSHDFSVTLINVDMSPRGGISASSRIVGDHDDYIKACSVLDSSRFVTAGLDGVVKVWGVSTTDTHVHLSHQFDNKNASIYALATGGGGPLDIVVGDSNGDISLYSSRDAAEPVHIPNAHDTNVKCIVHWANGTFVSASADGVVKVWRGDPVRGLVPLETIQRPCSIWCLRAGPSDKETLLMGDSAGGVTALDMRDYSLETLLPQSSSGEKKSGVLALEVIAGELHFSKCNDSNLCALNFESGVVRVVCPGEGVALTKSSLLTNRRHVITENTVGSVQRWDIISCELVDTFPHEEGSFDEIVRKYTTKEILSHWCTVSVKVGMLFVKINPKFLDTEVYGSALHRYNIINGVELNEETRYNLGKIVANSLFYDFVRWEVKRDAKFREKLSHSKHKQTQAFASVPAQAQSEEPPAFNKQKEKFKRRSAFAKFGYGSSNSNLGTKSDTGSPYVSAPTTPLNTDFQSVPLKEGGLSGGYHMNVSTDSVVQPAPKTSSSLLTRKFKSFRSGSAKDSGISQSATPEDPRPHTTPAGAPVAAPLSMAGTSAVPENALHDALHTLAENNKSLEQATAKNQENPPLTVNTNLLPAPADTKQMAQSSQRSEFISDYIEQVHDDYMDQYHNASTSMKLLSKRTPETKIIRDSRLPIIQVKSAPLILIHCWKDGACGGRVLFSTLLPPTKIKNHHLNRHPSSTSLHSKASHTSATSLMSLSSSFSSSTTSLSSISSGKQKSSTPTSTSTASLGHLDEQPTTEEVTTAGKKKTFEDLERNLPYWLAETLFNDIRVLDDKQPKLNFIIVPWVNPNANPTGNSGTAETPGEEESSSQQFSHMFKLGKSKSNDMKLGRTDLPKISEANIKLTAPGMIKVKKIKYYVVDRFEAKTPEMKGKLEPVVWLELLCKGQVLDDDMTLSTVRTLHWKSQGEIVIEYRRKVAVDS</sequence>
<keyword evidence="2" id="KW-0677">Repeat</keyword>
<dbReference type="AlphaFoldDB" id="J7SAS8"/>
<feature type="compositionally biased region" description="Polar residues" evidence="3">
    <location>
        <begin position="1036"/>
        <end position="1046"/>
    </location>
</feature>
<dbReference type="SMART" id="SM00320">
    <property type="entry name" value="WD40"/>
    <property type="match status" value="4"/>
</dbReference>
<dbReference type="STRING" id="1071383.J7SAS8"/>
<feature type="compositionally biased region" description="Low complexity" evidence="3">
    <location>
        <begin position="954"/>
        <end position="974"/>
    </location>
</feature>
<dbReference type="GO" id="GO:0000724">
    <property type="term" value="P:double-strand break repair via homologous recombination"/>
    <property type="evidence" value="ECO:0007669"/>
    <property type="project" value="TreeGrafter"/>
</dbReference>
<reference evidence="6" key="2">
    <citation type="submission" date="2012-08" db="EMBL/GenBank/DDBJ databases">
        <title>Genome sequence of Kazachstania naganishii.</title>
        <authorList>
            <person name="Gordon J.L."/>
            <person name="Armisen D."/>
            <person name="Proux-Wera E."/>
            <person name="OhEigeartaigh S.S."/>
            <person name="Byrne K.P."/>
            <person name="Wolfe K.H."/>
        </authorList>
    </citation>
    <scope>NUCLEOTIDE SEQUENCE [LARGE SCALE GENOMIC DNA]</scope>
    <source>
        <strain evidence="6">ATCC MYA-139 / BCRC 22969 / CBS 8797 / CCRC 22969 / KCTC 17520 / NBRC 10181 / NCYC 3082</strain>
    </source>
</reference>
<feature type="transmembrane region" description="Helical" evidence="4">
    <location>
        <begin position="69"/>
        <end position="87"/>
    </location>
</feature>
<dbReference type="PANTHER" id="PTHR19862">
    <property type="entry name" value="WD REPEAT-CONTAINING PROTEIN 48"/>
    <property type="match status" value="1"/>
</dbReference>
<evidence type="ECO:0000256" key="4">
    <source>
        <dbReference type="SAM" id="Phobius"/>
    </source>
</evidence>